<comment type="caution">
    <text evidence="1">The sequence shown here is derived from an EMBL/GenBank/DDBJ whole genome shotgun (WGS) entry which is preliminary data.</text>
</comment>
<dbReference type="InterPro" id="IPR006450">
    <property type="entry name" value="Phage_HK97_gp6-like"/>
</dbReference>
<keyword evidence="2" id="KW-1185">Reference proteome</keyword>
<reference evidence="1 2" key="1">
    <citation type="submission" date="2018-05" db="EMBL/GenBank/DDBJ databases">
        <title>Genomic Encyclopedia of Type Strains, Phase IV (KMG-IV): sequencing the most valuable type-strain genomes for metagenomic binning, comparative biology and taxonomic classification.</title>
        <authorList>
            <person name="Goeker M."/>
        </authorList>
    </citation>
    <scope>NUCLEOTIDE SEQUENCE [LARGE SCALE GENOMIC DNA]</scope>
    <source>
        <strain evidence="1 2">JC118</strain>
    </source>
</reference>
<dbReference type="RefSeq" id="WP_022937113.1">
    <property type="nucleotide sequence ID" value="NZ_CABKRQ010000002.1"/>
</dbReference>
<organism evidence="1 2">
    <name type="scientific">Dielma fastidiosa</name>
    <dbReference type="NCBI Taxonomy" id="1034346"/>
    <lineage>
        <taxon>Bacteria</taxon>
        <taxon>Bacillati</taxon>
        <taxon>Bacillota</taxon>
        <taxon>Erysipelotrichia</taxon>
        <taxon>Erysipelotrichales</taxon>
        <taxon>Erysipelotrichaceae</taxon>
        <taxon>Dielma</taxon>
    </lineage>
</organism>
<sequence>MDLLEKVKCVLRISCDDFDEPDIKPLMEACKRDLIRNGIKYDDTDPLIEQAVKTYCKAYFGNNPNSEKLQKSYDTQVASLALSRSEYGNNDTII</sequence>
<dbReference type="EMBL" id="QJKH01000005">
    <property type="protein sequence ID" value="PXX79735.1"/>
    <property type="molecule type" value="Genomic_DNA"/>
</dbReference>
<dbReference type="AlphaFoldDB" id="A0A318KVJ3"/>
<name>A0A318KVJ3_9FIRM</name>
<proteinExistence type="predicted"/>
<dbReference type="InterPro" id="IPR056951">
    <property type="entry name" value="Phage_connect_2"/>
</dbReference>
<gene>
    <name evidence="1" type="ORF">DES51_105209</name>
</gene>
<protein>
    <recommendedName>
        <fullName evidence="3">DNA-packaging protein</fullName>
    </recommendedName>
</protein>
<evidence type="ECO:0000313" key="1">
    <source>
        <dbReference type="EMBL" id="PXX79735.1"/>
    </source>
</evidence>
<dbReference type="STRING" id="1034346.GCA_000313565_00801"/>
<dbReference type="Proteomes" id="UP000247612">
    <property type="component" value="Unassembled WGS sequence"/>
</dbReference>
<accession>A0A318KVJ3</accession>
<evidence type="ECO:0008006" key="3">
    <source>
        <dbReference type="Google" id="ProtNLM"/>
    </source>
</evidence>
<dbReference type="Pfam" id="PF24829">
    <property type="entry name" value="Phage_connect_2"/>
    <property type="match status" value="1"/>
</dbReference>
<dbReference type="NCBIfam" id="TIGR01560">
    <property type="entry name" value="put_DNA_pack"/>
    <property type="match status" value="1"/>
</dbReference>
<evidence type="ECO:0000313" key="2">
    <source>
        <dbReference type="Proteomes" id="UP000247612"/>
    </source>
</evidence>